<gene>
    <name evidence="2" type="ORF">E0H50_18210</name>
</gene>
<evidence type="ECO:0000256" key="1">
    <source>
        <dbReference type="SAM" id="SignalP"/>
    </source>
</evidence>
<feature type="signal peptide" evidence="1">
    <location>
        <begin position="1"/>
        <end position="21"/>
    </location>
</feature>
<proteinExistence type="predicted"/>
<dbReference type="Proteomes" id="UP000292695">
    <property type="component" value="Unassembled WGS sequence"/>
</dbReference>
<dbReference type="EMBL" id="SJKA01000006">
    <property type="protein sequence ID" value="TCC32162.1"/>
    <property type="molecule type" value="Genomic_DNA"/>
</dbReference>
<evidence type="ECO:0000313" key="3">
    <source>
        <dbReference type="Proteomes" id="UP000292695"/>
    </source>
</evidence>
<dbReference type="RefSeq" id="WP_131289791.1">
    <property type="nucleotide sequence ID" value="NZ_SJKA01000006.1"/>
</dbReference>
<dbReference type="AlphaFoldDB" id="A0A4V2M3I2"/>
<evidence type="ECO:0000313" key="2">
    <source>
        <dbReference type="EMBL" id="TCC32162.1"/>
    </source>
</evidence>
<sequence length="142" mass="15209">MAAVVGALGLLLSVATTSANAASYESAKCWTQTWVNPDPNKCIEAGHGSVATAARYFDSTNNACAVDEKTDGNSAVTVVWPEGHYERRTLIWEHNGRGEGTCANVNAGEGARYAMKSCVGSWSFWPAQRKVISCGTTTTFRR</sequence>
<name>A0A4V2M3I2_9ACTN</name>
<reference evidence="2 3" key="1">
    <citation type="submission" date="2019-02" db="EMBL/GenBank/DDBJ databases">
        <title>Kribbella capetownensis sp. nov. and Kribbella speibonae sp. nov., isolated from soil.</title>
        <authorList>
            <person name="Curtis S.M."/>
            <person name="Norton I."/>
            <person name="Everest G.J."/>
            <person name="Meyers P.R."/>
        </authorList>
    </citation>
    <scope>NUCLEOTIDE SEQUENCE [LARGE SCALE GENOMIC DNA]</scope>
    <source>
        <strain evidence="2 3">DSM 27082</strain>
    </source>
</reference>
<comment type="caution">
    <text evidence="2">The sequence shown here is derived from an EMBL/GenBank/DDBJ whole genome shotgun (WGS) entry which is preliminary data.</text>
</comment>
<feature type="chain" id="PRO_5020375952" evidence="1">
    <location>
        <begin position="22"/>
        <end position="142"/>
    </location>
</feature>
<keyword evidence="3" id="KW-1185">Reference proteome</keyword>
<keyword evidence="1" id="KW-0732">Signal</keyword>
<accession>A0A4V2M3I2</accession>
<organism evidence="2 3">
    <name type="scientific">Kribbella sindirgiensis</name>
    <dbReference type="NCBI Taxonomy" id="1124744"/>
    <lineage>
        <taxon>Bacteria</taxon>
        <taxon>Bacillati</taxon>
        <taxon>Actinomycetota</taxon>
        <taxon>Actinomycetes</taxon>
        <taxon>Propionibacteriales</taxon>
        <taxon>Kribbellaceae</taxon>
        <taxon>Kribbella</taxon>
    </lineage>
</organism>
<protein>
    <submittedName>
        <fullName evidence="2">Uncharacterized protein</fullName>
    </submittedName>
</protein>